<protein>
    <submittedName>
        <fullName evidence="3">Uncharacterized protein</fullName>
    </submittedName>
</protein>
<reference evidence="3" key="1">
    <citation type="submission" date="2011-04" db="EMBL/GenBank/DDBJ databases">
        <title>Evolution of plant cell wall degrading machinery underlies the functional diversity of forest fungi.</title>
        <authorList>
            <consortium name="US DOE Joint Genome Institute (JGI-PGF)"/>
            <person name="Eastwood D.C."/>
            <person name="Floudas D."/>
            <person name="Binder M."/>
            <person name="Majcherczyk A."/>
            <person name="Schneider P."/>
            <person name="Aerts A."/>
            <person name="Asiegbu F.O."/>
            <person name="Baker S.E."/>
            <person name="Barry K."/>
            <person name="Bendiksby M."/>
            <person name="Blumentritt M."/>
            <person name="Coutinho P.M."/>
            <person name="Cullen D."/>
            <person name="Cullen D."/>
            <person name="Gathman A."/>
            <person name="Goodell B."/>
            <person name="Henrissat B."/>
            <person name="Ihrmark K."/>
            <person name="Kauserud H."/>
            <person name="Kohler A."/>
            <person name="LaButti K."/>
            <person name="Lapidus A."/>
            <person name="Lavin J.L."/>
            <person name="Lee Y.-H."/>
            <person name="Lindquist E."/>
            <person name="Lilly W."/>
            <person name="Lucas S."/>
            <person name="Morin E."/>
            <person name="Murat C."/>
            <person name="Oguiza J.A."/>
            <person name="Park J."/>
            <person name="Pisabarro A.G."/>
            <person name="Riley R."/>
            <person name="Rosling A."/>
            <person name="Salamov A."/>
            <person name="Schmidt O."/>
            <person name="Schmutz J."/>
            <person name="Skrede I."/>
            <person name="Stenlid J."/>
            <person name="Wiebenga A."/>
            <person name="Xie X."/>
            <person name="Kues U."/>
            <person name="Hibbett D.S."/>
            <person name="Hoffmeister D."/>
            <person name="Hogberg N."/>
            <person name="Martin F."/>
            <person name="Grigoriev I.V."/>
            <person name="Watkinson S.C."/>
        </authorList>
    </citation>
    <scope>NUCLEOTIDE SEQUENCE</scope>
    <source>
        <strain evidence="3">S7.9</strain>
    </source>
</reference>
<feature type="compositionally biased region" description="Polar residues" evidence="1">
    <location>
        <begin position="82"/>
        <end position="96"/>
    </location>
</feature>
<evidence type="ECO:0000313" key="3">
    <source>
        <dbReference type="EMBL" id="EGO23524.1"/>
    </source>
</evidence>
<name>F8P0G9_SERL9</name>
<sequence>MPAQVVAVQSARWSFVMYAIIVFSFFGFTTEAKKSYRAVAGFLTSCFSIFAVFKGRRMRQQRFLDRRISVHTPKISKRHPHTVSTFDSLQSTSRHSCSPELSDPQMGSNLGLRTDTTDSPEDDGGAQYAHFEMSVLEHPEPVMDIVSVLRRHPSDTNPV</sequence>
<dbReference type="GeneID" id="18815097"/>
<dbReference type="RefSeq" id="XP_007319286.1">
    <property type="nucleotide sequence ID" value="XM_007319224.1"/>
</dbReference>
<gene>
    <name evidence="3" type="ORF">SERLADRAFT_438841</name>
</gene>
<evidence type="ECO:0000256" key="2">
    <source>
        <dbReference type="SAM" id="Phobius"/>
    </source>
</evidence>
<dbReference type="HOGENOM" id="CLU_1769236_0_0_1"/>
<dbReference type="EMBL" id="GL945435">
    <property type="protein sequence ID" value="EGO23524.1"/>
    <property type="molecule type" value="Genomic_DNA"/>
</dbReference>
<keyword evidence="2" id="KW-0472">Membrane</keyword>
<proteinExistence type="predicted"/>
<keyword evidence="2" id="KW-0812">Transmembrane</keyword>
<organism>
    <name type="scientific">Serpula lacrymans var. lacrymans (strain S7.9)</name>
    <name type="common">Dry rot fungus</name>
    <dbReference type="NCBI Taxonomy" id="578457"/>
    <lineage>
        <taxon>Eukaryota</taxon>
        <taxon>Fungi</taxon>
        <taxon>Dikarya</taxon>
        <taxon>Basidiomycota</taxon>
        <taxon>Agaricomycotina</taxon>
        <taxon>Agaricomycetes</taxon>
        <taxon>Agaricomycetidae</taxon>
        <taxon>Boletales</taxon>
        <taxon>Coniophorineae</taxon>
        <taxon>Serpulaceae</taxon>
        <taxon>Serpula</taxon>
    </lineage>
</organism>
<feature type="transmembrane region" description="Helical" evidence="2">
    <location>
        <begin position="35"/>
        <end position="53"/>
    </location>
</feature>
<feature type="region of interest" description="Disordered" evidence="1">
    <location>
        <begin position="78"/>
        <end position="126"/>
    </location>
</feature>
<feature type="transmembrane region" description="Helical" evidence="2">
    <location>
        <begin position="12"/>
        <end position="29"/>
    </location>
</feature>
<dbReference type="KEGG" id="sla:SERLADRAFT_438841"/>
<accession>F8P0G9</accession>
<dbReference type="Proteomes" id="UP000008064">
    <property type="component" value="Unassembled WGS sequence"/>
</dbReference>
<keyword evidence="2" id="KW-1133">Transmembrane helix</keyword>
<evidence type="ECO:0000256" key="1">
    <source>
        <dbReference type="SAM" id="MobiDB-lite"/>
    </source>
</evidence>
<dbReference type="AlphaFoldDB" id="F8P0G9"/>